<keyword evidence="3" id="KW-1185">Reference proteome</keyword>
<evidence type="ECO:0000313" key="2">
    <source>
        <dbReference type="EMBL" id="CAH0713993.1"/>
    </source>
</evidence>
<gene>
    <name evidence="2" type="ORF">BINO364_LOCUS1085</name>
</gene>
<dbReference type="EMBL" id="OV170221">
    <property type="protein sequence ID" value="CAH0713993.1"/>
    <property type="molecule type" value="Genomic_DNA"/>
</dbReference>
<evidence type="ECO:0000256" key="1">
    <source>
        <dbReference type="SAM" id="MobiDB-lite"/>
    </source>
</evidence>
<organism evidence="2 3">
    <name type="scientific">Brenthis ino</name>
    <name type="common">lesser marbled fritillary</name>
    <dbReference type="NCBI Taxonomy" id="405034"/>
    <lineage>
        <taxon>Eukaryota</taxon>
        <taxon>Metazoa</taxon>
        <taxon>Ecdysozoa</taxon>
        <taxon>Arthropoda</taxon>
        <taxon>Hexapoda</taxon>
        <taxon>Insecta</taxon>
        <taxon>Pterygota</taxon>
        <taxon>Neoptera</taxon>
        <taxon>Endopterygota</taxon>
        <taxon>Lepidoptera</taxon>
        <taxon>Glossata</taxon>
        <taxon>Ditrysia</taxon>
        <taxon>Papilionoidea</taxon>
        <taxon>Nymphalidae</taxon>
        <taxon>Heliconiinae</taxon>
        <taxon>Argynnini</taxon>
        <taxon>Brenthis</taxon>
    </lineage>
</organism>
<dbReference type="OrthoDB" id="7493137at2759"/>
<feature type="region of interest" description="Disordered" evidence="1">
    <location>
        <begin position="178"/>
        <end position="220"/>
    </location>
</feature>
<reference evidence="2" key="1">
    <citation type="submission" date="2021-12" db="EMBL/GenBank/DDBJ databases">
        <authorList>
            <person name="Martin H S."/>
        </authorList>
    </citation>
    <scope>NUCLEOTIDE SEQUENCE</scope>
</reference>
<evidence type="ECO:0000313" key="3">
    <source>
        <dbReference type="Proteomes" id="UP000838878"/>
    </source>
</evidence>
<name>A0A8J9V1Y0_9NEOP</name>
<accession>A0A8J9V1Y0</accession>
<sequence>MMLGWIVTCKTGRCGCGAPGGVCPGGGRAARCTAPRCIASLRPRSEASASRRVSPSRFAALCKVLRLCSASVALDRVRVPPHLAIPSGGRRAAGGRRRGEGEARRSRASRLRPPRRVALWHSATGSVVERSSSAPVGFEPRSDTVTYRTTPATSAASTAIARCCHFGSSRFRGCVRRSRTRPAAADGNSVRYHRDLAARQDSARSAAPAPPHVRSAAADN</sequence>
<feature type="non-terminal residue" evidence="2">
    <location>
        <position position="220"/>
    </location>
</feature>
<feature type="region of interest" description="Disordered" evidence="1">
    <location>
        <begin position="83"/>
        <end position="114"/>
    </location>
</feature>
<dbReference type="AlphaFoldDB" id="A0A8J9V1Y0"/>
<dbReference type="Proteomes" id="UP000838878">
    <property type="component" value="Chromosome 1"/>
</dbReference>
<feature type="compositionally biased region" description="Basic and acidic residues" evidence="1">
    <location>
        <begin position="192"/>
        <end position="202"/>
    </location>
</feature>
<protein>
    <submittedName>
        <fullName evidence="2">Uncharacterized protein</fullName>
    </submittedName>
</protein>
<proteinExistence type="predicted"/>